<evidence type="ECO:0000256" key="8">
    <source>
        <dbReference type="PIRSR" id="PIRSR614732-2"/>
    </source>
</evidence>
<comment type="catalytic activity">
    <reaction evidence="6 9">
        <text>orotidine 5'-phosphate + H(+) = UMP + CO2</text>
        <dbReference type="Rhea" id="RHEA:11596"/>
        <dbReference type="ChEBI" id="CHEBI:15378"/>
        <dbReference type="ChEBI" id="CHEBI:16526"/>
        <dbReference type="ChEBI" id="CHEBI:57538"/>
        <dbReference type="ChEBI" id="CHEBI:57865"/>
        <dbReference type="EC" id="4.1.1.23"/>
    </reaction>
</comment>
<dbReference type="CDD" id="cd04725">
    <property type="entry name" value="OMP_decarboxylase_like"/>
    <property type="match status" value="1"/>
</dbReference>
<feature type="active site" description="For OMPdecase activity" evidence="7">
    <location>
        <position position="92"/>
    </location>
</feature>
<dbReference type="NCBIfam" id="TIGR01740">
    <property type="entry name" value="pyrF"/>
    <property type="match status" value="1"/>
</dbReference>
<keyword evidence="5 9" id="KW-0456">Lyase</keyword>
<evidence type="ECO:0000256" key="4">
    <source>
        <dbReference type="ARBA" id="ARBA00022975"/>
    </source>
</evidence>
<dbReference type="RefSeq" id="WP_017375712.1">
    <property type="nucleotide sequence ID" value="NZ_CP012508.1"/>
</dbReference>
<dbReference type="PROSITE" id="PS00156">
    <property type="entry name" value="OMPDECASE"/>
    <property type="match status" value="1"/>
</dbReference>
<comment type="similarity">
    <text evidence="9">Belongs to the OMP decarboxylase family.</text>
</comment>
<feature type="binding site" evidence="8">
    <location>
        <position position="147"/>
    </location>
    <ligand>
        <name>substrate</name>
    </ligand>
</feature>
<feature type="binding site" evidence="8">
    <location>
        <position position="205"/>
    </location>
    <ligand>
        <name>substrate</name>
    </ligand>
</feature>
<sequence length="253" mass="28190">MNYLEHAEHTENKVAKKLLTLMAEKQTNLSLSADVTSAAQLIQLADSIGPEICLLKTHIDIIEDFTPELTKTLKELANQHQFLIFEDRKFADIGNTVHKQFTAGIYKISSWADIINAHMLPGPGIIDGLKKDIDLEKTGLLLLAQMSSAGNLLHSDYTQATVNIAKTHNNFVMGFISREKLSDDPGMIHMTPGVQLQEGQDALGQCYLTPEHVIDHLGNDIIIVGRGIYNDNQPLKMAQSYRQAGWQAYLKRL</sequence>
<dbReference type="Gene3D" id="3.20.20.70">
    <property type="entry name" value="Aldolase class I"/>
    <property type="match status" value="1"/>
</dbReference>
<dbReference type="InterPro" id="IPR018089">
    <property type="entry name" value="OMPdecase_AS"/>
</dbReference>
<dbReference type="GO" id="GO:0004588">
    <property type="term" value="F:orotate phosphoribosyltransferase activity"/>
    <property type="evidence" value="ECO:0007669"/>
    <property type="project" value="TreeGrafter"/>
</dbReference>
<feature type="binding site" evidence="8">
    <location>
        <position position="225"/>
    </location>
    <ligand>
        <name>substrate</name>
    </ligand>
</feature>
<comment type="function">
    <text evidence="1">Catalyzes the decarboxylation of orotidine 5'-monophosphate (OMP) to uridine 5'-monophosphate (UMP).</text>
</comment>
<dbReference type="Pfam" id="PF00215">
    <property type="entry name" value="OMPdecase"/>
    <property type="match status" value="1"/>
</dbReference>
<evidence type="ECO:0000256" key="3">
    <source>
        <dbReference type="ARBA" id="ARBA00022793"/>
    </source>
</evidence>
<reference evidence="10 11" key="1">
    <citation type="journal article" date="2014" name="Genome Announc.">
        <title>Comparative Genome Analysis of Two Isolates of the Fish Pathogen Piscirickettsia salmonis from Different Hosts Reveals Major Differences in Virulence-Associated Secretion Systems.</title>
        <authorList>
            <person name="Bohle H."/>
            <person name="Henriquez P."/>
            <person name="Grothusen H."/>
            <person name="Navas E."/>
            <person name="Sandoval A."/>
            <person name="Bustamante F."/>
            <person name="Bustos P."/>
            <person name="Mancilla M."/>
        </authorList>
    </citation>
    <scope>NUCLEOTIDE SEQUENCE [LARGE SCALE GENOMIC DNA]</scope>
    <source>
        <strain evidence="11">B1-32597</strain>
    </source>
</reference>
<feature type="binding site" evidence="8">
    <location>
        <position position="56"/>
    </location>
    <ligand>
        <name>substrate</name>
    </ligand>
</feature>
<dbReference type="SUPFAM" id="SSF51366">
    <property type="entry name" value="Ribulose-phoshate binding barrel"/>
    <property type="match status" value="1"/>
</dbReference>
<dbReference type="FunFam" id="3.20.20.70:FF:000092">
    <property type="entry name" value="Uridine monophosphate synthetase"/>
    <property type="match status" value="1"/>
</dbReference>
<comment type="pathway">
    <text evidence="2 9">Pyrimidine metabolism; UMP biosynthesis via de novo pathway; UMP from orotate: step 2/2.</text>
</comment>
<dbReference type="GO" id="GO:0004590">
    <property type="term" value="F:orotidine-5'-phosphate decarboxylase activity"/>
    <property type="evidence" value="ECO:0007669"/>
    <property type="project" value="UniProtKB-EC"/>
</dbReference>
<dbReference type="InterPro" id="IPR013785">
    <property type="entry name" value="Aldolase_TIM"/>
</dbReference>
<dbReference type="EMBL" id="CP012508">
    <property type="protein sequence ID" value="ALB23432.1"/>
    <property type="molecule type" value="Genomic_DNA"/>
</dbReference>
<feature type="binding site" evidence="8">
    <location>
        <position position="226"/>
    </location>
    <ligand>
        <name>substrate</name>
    </ligand>
</feature>
<evidence type="ECO:0000313" key="11">
    <source>
        <dbReference type="Proteomes" id="UP000029558"/>
    </source>
</evidence>
<feature type="binding site" evidence="8">
    <location>
        <position position="34"/>
    </location>
    <ligand>
        <name>substrate</name>
    </ligand>
</feature>
<name>A0A1L6TDD3_PISSA</name>
<dbReference type="Proteomes" id="UP000029558">
    <property type="component" value="Chromosome"/>
</dbReference>
<feature type="active site" description="For OMPdecase activity" evidence="7">
    <location>
        <position position="89"/>
    </location>
</feature>
<dbReference type="SMART" id="SM00934">
    <property type="entry name" value="OMPdecase"/>
    <property type="match status" value="1"/>
</dbReference>
<proteinExistence type="inferred from homology"/>
<dbReference type="GO" id="GO:0044205">
    <property type="term" value="P:'de novo' UMP biosynthetic process"/>
    <property type="evidence" value="ECO:0007669"/>
    <property type="project" value="UniProtKB-UniPathway"/>
</dbReference>
<dbReference type="EC" id="4.1.1.23" evidence="9"/>
<dbReference type="InterPro" id="IPR014732">
    <property type="entry name" value="OMPdecase"/>
</dbReference>
<dbReference type="PANTHER" id="PTHR19278">
    <property type="entry name" value="OROTATE PHOSPHORIBOSYLTRANSFERASE"/>
    <property type="match status" value="1"/>
</dbReference>
<protein>
    <recommendedName>
        <fullName evidence="9">Orotidine 5'-phosphate decarboxylase</fullName>
        <ecNumber evidence="9">4.1.1.23</ecNumber>
    </recommendedName>
</protein>
<evidence type="ECO:0000256" key="7">
    <source>
        <dbReference type="PIRSR" id="PIRSR614732-1"/>
    </source>
</evidence>
<keyword evidence="4 9" id="KW-0665">Pyrimidine biosynthesis</keyword>
<gene>
    <name evidence="10" type="ORF">KU39_2252</name>
</gene>
<dbReference type="OrthoDB" id="9806203at2"/>
<evidence type="ECO:0000256" key="5">
    <source>
        <dbReference type="ARBA" id="ARBA00023239"/>
    </source>
</evidence>
<evidence type="ECO:0000313" key="10">
    <source>
        <dbReference type="EMBL" id="ALB23432.1"/>
    </source>
</evidence>
<evidence type="ECO:0000256" key="9">
    <source>
        <dbReference type="RuleBase" id="RU000512"/>
    </source>
</evidence>
<evidence type="ECO:0000256" key="6">
    <source>
        <dbReference type="ARBA" id="ARBA00049157"/>
    </source>
</evidence>
<feature type="active site" description="For OMPdecase activity" evidence="7">
    <location>
        <position position="87"/>
    </location>
</feature>
<dbReference type="AlphaFoldDB" id="A0A1L6TDD3"/>
<dbReference type="PANTHER" id="PTHR19278:SF9">
    <property type="entry name" value="URIDINE 5'-MONOPHOSPHATE SYNTHASE"/>
    <property type="match status" value="1"/>
</dbReference>
<keyword evidence="3 9" id="KW-0210">Decarboxylase</keyword>
<evidence type="ECO:0000256" key="2">
    <source>
        <dbReference type="ARBA" id="ARBA00004861"/>
    </source>
</evidence>
<dbReference type="InterPro" id="IPR001754">
    <property type="entry name" value="OMPdeCOase_dom"/>
</dbReference>
<evidence type="ECO:0000256" key="1">
    <source>
        <dbReference type="ARBA" id="ARBA00002356"/>
    </source>
</evidence>
<dbReference type="GO" id="GO:0006207">
    <property type="term" value="P:'de novo' pyrimidine nucleobase biosynthetic process"/>
    <property type="evidence" value="ECO:0007669"/>
    <property type="project" value="InterPro"/>
</dbReference>
<organism evidence="10 11">
    <name type="scientific">Piscirickettsia salmonis</name>
    <dbReference type="NCBI Taxonomy" id="1238"/>
    <lineage>
        <taxon>Bacteria</taxon>
        <taxon>Pseudomonadati</taxon>
        <taxon>Pseudomonadota</taxon>
        <taxon>Gammaproteobacteria</taxon>
        <taxon>Thiotrichales</taxon>
        <taxon>Piscirickettsiaceae</taxon>
        <taxon>Piscirickettsia</taxon>
    </lineage>
</organism>
<accession>A0A1L6TDD3</accession>
<dbReference type="InterPro" id="IPR011060">
    <property type="entry name" value="RibuloseP-bd_barrel"/>
</dbReference>